<keyword evidence="9 20" id="KW-0812">Transmembrane</keyword>
<dbReference type="InterPro" id="IPR036138">
    <property type="entry name" value="PBP_dimer_sf"/>
</dbReference>
<dbReference type="Pfam" id="PF00905">
    <property type="entry name" value="Transpeptidase"/>
    <property type="match status" value="1"/>
</dbReference>
<keyword evidence="11 19" id="KW-0378">Hydrolase</keyword>
<organism evidence="23 24">
    <name type="scientific">Aquisalinus flavus</name>
    <dbReference type="NCBI Taxonomy" id="1526572"/>
    <lineage>
        <taxon>Bacteria</taxon>
        <taxon>Pseudomonadati</taxon>
        <taxon>Pseudomonadota</taxon>
        <taxon>Alphaproteobacteria</taxon>
        <taxon>Parvularculales</taxon>
        <taxon>Parvularculaceae</taxon>
        <taxon>Aquisalinus</taxon>
    </lineage>
</organism>
<protein>
    <recommendedName>
        <fullName evidence="4 19">Beta-lactamase</fullName>
        <ecNumber evidence="4 19">3.5.2.6</ecNumber>
    </recommendedName>
</protein>
<dbReference type="GO" id="GO:0008360">
    <property type="term" value="P:regulation of cell shape"/>
    <property type="evidence" value="ECO:0007669"/>
    <property type="project" value="UniProtKB-KW"/>
</dbReference>
<evidence type="ECO:0000259" key="22">
    <source>
        <dbReference type="Pfam" id="PF03717"/>
    </source>
</evidence>
<gene>
    <name evidence="23" type="ORF">GCM10011342_08100</name>
</gene>
<dbReference type="GO" id="GO:0071972">
    <property type="term" value="F:peptidoglycan L,D-transpeptidase activity"/>
    <property type="evidence" value="ECO:0007669"/>
    <property type="project" value="TreeGrafter"/>
</dbReference>
<evidence type="ECO:0000256" key="7">
    <source>
        <dbReference type="ARBA" id="ARBA00022645"/>
    </source>
</evidence>
<dbReference type="GO" id="GO:0046677">
    <property type="term" value="P:response to antibiotic"/>
    <property type="evidence" value="ECO:0007669"/>
    <property type="project" value="UniProtKB-UniRule"/>
</dbReference>
<dbReference type="GO" id="GO:0009252">
    <property type="term" value="P:peptidoglycan biosynthetic process"/>
    <property type="evidence" value="ECO:0007669"/>
    <property type="project" value="UniProtKB-KW"/>
</dbReference>
<dbReference type="GO" id="GO:0006508">
    <property type="term" value="P:proteolysis"/>
    <property type="evidence" value="ECO:0007669"/>
    <property type="project" value="UniProtKB-KW"/>
</dbReference>
<dbReference type="GO" id="GO:0005886">
    <property type="term" value="C:plasma membrane"/>
    <property type="evidence" value="ECO:0007669"/>
    <property type="project" value="UniProtKB-SubCell"/>
</dbReference>
<evidence type="ECO:0000256" key="1">
    <source>
        <dbReference type="ARBA" id="ARBA00004167"/>
    </source>
</evidence>
<dbReference type="AlphaFoldDB" id="A0A8J2V4D7"/>
<dbReference type="InterPro" id="IPR050515">
    <property type="entry name" value="Beta-lactam/transpept"/>
</dbReference>
<dbReference type="EC" id="3.5.2.6" evidence="4 19"/>
<dbReference type="SUPFAM" id="SSF56519">
    <property type="entry name" value="Penicillin binding protein dimerisation domain"/>
    <property type="match status" value="1"/>
</dbReference>
<dbReference type="GO" id="GO:0008800">
    <property type="term" value="F:beta-lactamase activity"/>
    <property type="evidence" value="ECO:0007669"/>
    <property type="project" value="UniProtKB-UniRule"/>
</dbReference>
<dbReference type="GO" id="GO:0009002">
    <property type="term" value="F:serine-type D-Ala-D-Ala carboxypeptidase activity"/>
    <property type="evidence" value="ECO:0007669"/>
    <property type="project" value="InterPro"/>
</dbReference>
<dbReference type="SUPFAM" id="SSF56601">
    <property type="entry name" value="beta-lactamase/transpeptidase-like"/>
    <property type="match status" value="1"/>
</dbReference>
<reference evidence="23" key="1">
    <citation type="journal article" date="2014" name="Int. J. Syst. Evol. Microbiol.">
        <title>Complete genome sequence of Corynebacterium casei LMG S-19264T (=DSM 44701T), isolated from a smear-ripened cheese.</title>
        <authorList>
            <consortium name="US DOE Joint Genome Institute (JGI-PGF)"/>
            <person name="Walter F."/>
            <person name="Albersmeier A."/>
            <person name="Kalinowski J."/>
            <person name="Ruckert C."/>
        </authorList>
    </citation>
    <scope>NUCLEOTIDE SEQUENCE</scope>
    <source>
        <strain evidence="23">CGMCC 1.12921</strain>
    </source>
</reference>
<evidence type="ECO:0000256" key="13">
    <source>
        <dbReference type="ARBA" id="ARBA00022984"/>
    </source>
</evidence>
<evidence type="ECO:0000256" key="16">
    <source>
        <dbReference type="ARBA" id="ARBA00023251"/>
    </source>
</evidence>
<name>A0A8J2V4D7_9PROT</name>
<dbReference type="PANTHER" id="PTHR30627:SF2">
    <property type="entry name" value="PEPTIDOGLYCAN D,D-TRANSPEPTIDASE MRDA"/>
    <property type="match status" value="1"/>
</dbReference>
<evidence type="ECO:0000256" key="5">
    <source>
        <dbReference type="ARBA" id="ARBA00022475"/>
    </source>
</evidence>
<keyword evidence="13" id="KW-0573">Peptidoglycan synthesis</keyword>
<dbReference type="EMBL" id="BMGH01000001">
    <property type="protein sequence ID" value="GGD01465.1"/>
    <property type="molecule type" value="Genomic_DNA"/>
</dbReference>
<keyword evidence="8" id="KW-0645">Protease</keyword>
<dbReference type="Proteomes" id="UP000613582">
    <property type="component" value="Unassembled WGS sequence"/>
</dbReference>
<dbReference type="GO" id="GO:0017001">
    <property type="term" value="P:antibiotic catabolic process"/>
    <property type="evidence" value="ECO:0007669"/>
    <property type="project" value="InterPro"/>
</dbReference>
<dbReference type="InterPro" id="IPR001460">
    <property type="entry name" value="PCN-bd_Tpept"/>
</dbReference>
<dbReference type="GO" id="GO:0071555">
    <property type="term" value="P:cell wall organization"/>
    <property type="evidence" value="ECO:0007669"/>
    <property type="project" value="UniProtKB-KW"/>
</dbReference>
<evidence type="ECO:0000256" key="4">
    <source>
        <dbReference type="ARBA" id="ARBA00012865"/>
    </source>
</evidence>
<evidence type="ECO:0000256" key="19">
    <source>
        <dbReference type="RuleBase" id="RU361140"/>
    </source>
</evidence>
<evidence type="ECO:0000256" key="9">
    <source>
        <dbReference type="ARBA" id="ARBA00022692"/>
    </source>
</evidence>
<evidence type="ECO:0000256" key="3">
    <source>
        <dbReference type="ARBA" id="ARBA00007898"/>
    </source>
</evidence>
<dbReference type="PROSITE" id="PS00337">
    <property type="entry name" value="BETA_LACTAMASE_D"/>
    <property type="match status" value="1"/>
</dbReference>
<dbReference type="InterPro" id="IPR005311">
    <property type="entry name" value="PBP_dimer"/>
</dbReference>
<keyword evidence="24" id="KW-1185">Reference proteome</keyword>
<evidence type="ECO:0000256" key="11">
    <source>
        <dbReference type="ARBA" id="ARBA00022801"/>
    </source>
</evidence>
<evidence type="ECO:0000259" key="21">
    <source>
        <dbReference type="Pfam" id="PF00905"/>
    </source>
</evidence>
<evidence type="ECO:0000313" key="24">
    <source>
        <dbReference type="Proteomes" id="UP000613582"/>
    </source>
</evidence>
<feature type="active site" description="Acyl-ester intermediate" evidence="18">
    <location>
        <position position="344"/>
    </location>
</feature>
<comment type="caution">
    <text evidence="23">The sequence shown here is derived from an EMBL/GenBank/DDBJ whole genome shotgun (WGS) entry which is preliminary data.</text>
</comment>
<feature type="domain" description="Penicillin-binding protein dimerisation" evidence="22">
    <location>
        <begin position="61"/>
        <end position="237"/>
    </location>
</feature>
<evidence type="ECO:0000256" key="17">
    <source>
        <dbReference type="ARBA" id="ARBA00023316"/>
    </source>
</evidence>
<evidence type="ECO:0000256" key="2">
    <source>
        <dbReference type="ARBA" id="ARBA00004236"/>
    </source>
</evidence>
<keyword evidence="12" id="KW-0133">Cell shape</keyword>
<keyword evidence="10" id="KW-0732">Signal</keyword>
<comment type="similarity">
    <text evidence="3 19">Belongs to the class-D beta-lactamase family.</text>
</comment>
<dbReference type="InterPro" id="IPR002137">
    <property type="entry name" value="Beta-lactam_class-D_AS"/>
</dbReference>
<evidence type="ECO:0000313" key="23">
    <source>
        <dbReference type="EMBL" id="GGD01465.1"/>
    </source>
</evidence>
<evidence type="ECO:0000256" key="10">
    <source>
        <dbReference type="ARBA" id="ARBA00022729"/>
    </source>
</evidence>
<dbReference type="PANTHER" id="PTHR30627">
    <property type="entry name" value="PEPTIDOGLYCAN D,D-TRANSPEPTIDASE"/>
    <property type="match status" value="1"/>
</dbReference>
<keyword evidence="17" id="KW-0961">Cell wall biogenesis/degradation</keyword>
<keyword evidence="5" id="KW-1003">Cell membrane</keyword>
<dbReference type="Gene3D" id="3.40.710.10">
    <property type="entry name" value="DD-peptidase/beta-lactamase superfamily"/>
    <property type="match status" value="1"/>
</dbReference>
<feature type="transmembrane region" description="Helical" evidence="20">
    <location>
        <begin position="18"/>
        <end position="37"/>
    </location>
</feature>
<keyword evidence="14 20" id="KW-1133">Transmembrane helix</keyword>
<feature type="domain" description="Penicillin-binding protein transpeptidase" evidence="21">
    <location>
        <begin position="286"/>
        <end position="623"/>
    </location>
</feature>
<evidence type="ECO:0000256" key="15">
    <source>
        <dbReference type="ARBA" id="ARBA00023136"/>
    </source>
</evidence>
<reference evidence="23" key="2">
    <citation type="submission" date="2020-09" db="EMBL/GenBank/DDBJ databases">
        <authorList>
            <person name="Sun Q."/>
            <person name="Zhou Y."/>
        </authorList>
    </citation>
    <scope>NUCLEOTIDE SEQUENCE</scope>
    <source>
        <strain evidence="23">CGMCC 1.12921</strain>
    </source>
</reference>
<dbReference type="InterPro" id="IPR017790">
    <property type="entry name" value="Penicillin-binding_protein_2"/>
</dbReference>
<sequence length="664" mass="73319">MRVEPFDTQRHMVFSRRAALFSGGSMLLFGGIGYRLWQLQVRDHDDYQVRADNNRFNQRVIVPLRGEIYDRFGVPLATNRQNFRVLLVAEEVKDIAGTLAEVSKIVELTPQEQERVLLEVRRKRAFTPIEVADNLSWEDFARINFEGPKLRGIHTEVGYTRDYPFKDKAAFVVGYVGSPSDSDIDAIGDDEKTERLLRQPGFRIGKAGLERSYDEELRGKPGSTIVQVNAHGRVIEEYPNESDKSIQGGTLGLTIDAELQMAAMEVLARPIIEPAEGEEPEQVSASAVVMDVETGDIIVMASTPAYDPNEFNVGIRQSVWASLNNDPLKPLINKPLAGNYPPGSTFKLLTAIAAQEAGIKPSHRVHCSGRIWYGNRFFNCWKRGGHGTLDMKGSIKHSCDVYYWDLAQRVDIDKIAEVAHRFGLGEIYDLDIGTQSKGVVPSREWKKNYFASTPERQTWFPGETLSVAIGQGYVTATPLQLAVMTARIATGKQVQPRLIRAHADGVVPPPVIPDIEIKLEDLDAVRDGMNAVTNEWGTAARSRLEDPDWQMAGKTGTSQVASLQYDARGNRVKNEDMPRHLRDHALFVAFAPYENPKYAISVVVEHGSSGSGAAGPKARDIMKAVTAKNPSALPAFNPATDEPVKMASLAYELPASAKPVGGAP</sequence>
<evidence type="ECO:0000256" key="12">
    <source>
        <dbReference type="ARBA" id="ARBA00022960"/>
    </source>
</evidence>
<keyword evidence="16 19" id="KW-0046">Antibiotic resistance</keyword>
<dbReference type="GO" id="GO:0008658">
    <property type="term" value="F:penicillin binding"/>
    <property type="evidence" value="ECO:0007669"/>
    <property type="project" value="InterPro"/>
</dbReference>
<accession>A0A8J2V4D7</accession>
<dbReference type="NCBIfam" id="TIGR03423">
    <property type="entry name" value="pbp2_mrdA"/>
    <property type="match status" value="1"/>
</dbReference>
<comment type="subcellular location">
    <subcellularLocation>
        <location evidence="2">Cell membrane</location>
    </subcellularLocation>
    <subcellularLocation>
        <location evidence="1">Membrane</location>
        <topology evidence="1">Single-pass membrane protein</topology>
    </subcellularLocation>
</comment>
<dbReference type="RefSeq" id="WP_188159999.1">
    <property type="nucleotide sequence ID" value="NZ_BMGH01000001.1"/>
</dbReference>
<keyword evidence="15 20" id="KW-0472">Membrane</keyword>
<dbReference type="Gene3D" id="3.90.1310.10">
    <property type="entry name" value="Penicillin-binding protein 2a (Domain 2)"/>
    <property type="match status" value="1"/>
</dbReference>
<evidence type="ECO:0000256" key="20">
    <source>
        <dbReference type="SAM" id="Phobius"/>
    </source>
</evidence>
<keyword evidence="6" id="KW-0997">Cell inner membrane</keyword>
<evidence type="ECO:0000256" key="8">
    <source>
        <dbReference type="ARBA" id="ARBA00022670"/>
    </source>
</evidence>
<dbReference type="Pfam" id="PF03717">
    <property type="entry name" value="PBP_dimer"/>
    <property type="match status" value="1"/>
</dbReference>
<proteinExistence type="inferred from homology"/>
<keyword evidence="7" id="KW-0121">Carboxypeptidase</keyword>
<dbReference type="InterPro" id="IPR012338">
    <property type="entry name" value="Beta-lactam/transpept-like"/>
</dbReference>
<evidence type="ECO:0000256" key="6">
    <source>
        <dbReference type="ARBA" id="ARBA00022519"/>
    </source>
</evidence>
<feature type="modified residue" description="N6-carboxylysine" evidence="18">
    <location>
        <position position="347"/>
    </location>
</feature>
<evidence type="ECO:0000256" key="18">
    <source>
        <dbReference type="PIRSR" id="PIRSR602137-50"/>
    </source>
</evidence>
<comment type="catalytic activity">
    <reaction evidence="19">
        <text>a beta-lactam + H2O = a substituted beta-amino acid</text>
        <dbReference type="Rhea" id="RHEA:20401"/>
        <dbReference type="ChEBI" id="CHEBI:15377"/>
        <dbReference type="ChEBI" id="CHEBI:35627"/>
        <dbReference type="ChEBI" id="CHEBI:140347"/>
        <dbReference type="EC" id="3.5.2.6"/>
    </reaction>
</comment>
<evidence type="ECO:0000256" key="14">
    <source>
        <dbReference type="ARBA" id="ARBA00022989"/>
    </source>
</evidence>